<dbReference type="InterPro" id="IPR007816">
    <property type="entry name" value="ResB-like_domain"/>
</dbReference>
<dbReference type="InterPro" id="IPR023494">
    <property type="entry name" value="Cyt_c_bgen_Ccs1/CcsB/ResB"/>
</dbReference>
<proteinExistence type="inferred from homology"/>
<evidence type="ECO:0000256" key="3">
    <source>
        <dbReference type="ARBA" id="ARBA00022748"/>
    </source>
</evidence>
<keyword evidence="5 6" id="KW-0472">Membrane</keyword>
<comment type="similarity">
    <text evidence="6">Belongs to the Ccs1/CcsB family.</text>
</comment>
<evidence type="ECO:0000259" key="8">
    <source>
        <dbReference type="Pfam" id="PF05140"/>
    </source>
</evidence>
<dbReference type="Pfam" id="PF05140">
    <property type="entry name" value="ResB"/>
    <property type="match status" value="2"/>
</dbReference>
<evidence type="ECO:0000256" key="7">
    <source>
        <dbReference type="SAM" id="Phobius"/>
    </source>
</evidence>
<sequence>MIIKCCNMYNIILLLKIYMPFTNKKKIKWIFFKVFANLNFAICILFFILFFSMLGSVIEQHQSLAYYQELYPVQSTFINFNWKAITFLGLDNIYESWWFLIILMILSCSLITCTFSVQLPSLRYARRWKFINRDIYTQPKVSFTEGTFVNKSMVNIVHCLNNKGYYCFSRQNKVYAYKGLIGRIAPIIVHISLILILIGATIGFTSGFIVQEMIPIGEVFHLKNILGSGFNNVAPIYLTFRIDDFYLNYNVDRSIKQFFSKLSYINDDGNKKVYPAIFVNSPLILKGMTFYQTDWQMNALRIQLDSSCTIQYKLNKVQIGKSIFWICRFPLEKTNHIFIIISSFNDSIYIYDSLGKFISVASLRQKVYVGEACFRVKEIMSSTGIQIKVDPGLSLVYLGFGFLIISTFISYISYSQLWFSISDNYCYLNGYTNRAVLYFEEELINIYHKYIENCM</sequence>
<comment type="subunit">
    <text evidence="6">May interact with CcsA.</text>
</comment>
<geneLocation type="plastid" evidence="9"/>
<reference evidence="9" key="1">
    <citation type="journal article" date="2016" name="Bot. Marina">
        <title>Genomic and phylogenetic analysis of Ceramium cimbricum (Ceramiales, Rhodophyta) from the Atlantic and Pacific Oceans supports the naming of a new invasive Pacific entity Ceramium sungminbooi sp. nov.</title>
        <authorList>
            <person name="Hughey J.R."/>
            <person name="Boo G.H."/>
        </authorList>
    </citation>
    <scope>NUCLEOTIDE SEQUENCE</scope>
</reference>
<dbReference type="EMBL" id="KR814486">
    <property type="protein sequence ID" value="ALN11781.1"/>
    <property type="molecule type" value="Genomic_DNA"/>
</dbReference>
<dbReference type="AlphaFoldDB" id="A0A1B0RRE1"/>
<keyword evidence="4 6" id="KW-1133">Transmembrane helix</keyword>
<accession>A0A1B0RRE1</accession>
<feature type="transmembrane region" description="Helical" evidence="7">
    <location>
        <begin position="180"/>
        <end position="204"/>
    </location>
</feature>
<dbReference type="GeneID" id="29077973"/>
<protein>
    <recommendedName>
        <fullName evidence="6">Cytochrome c biogenesis protein CcsB</fullName>
    </recommendedName>
</protein>
<keyword evidence="2 6" id="KW-0812">Transmembrane</keyword>
<evidence type="ECO:0000313" key="9">
    <source>
        <dbReference type="EMBL" id="AKU47334.1"/>
    </source>
</evidence>
<dbReference type="PANTHER" id="PTHR31566:SF0">
    <property type="entry name" value="CYTOCHROME C BIOGENESIS PROTEIN CCS1, CHLOROPLASTIC"/>
    <property type="match status" value="1"/>
</dbReference>
<feature type="transmembrane region" description="Helical" evidence="7">
    <location>
        <begin position="395"/>
        <end position="414"/>
    </location>
</feature>
<dbReference type="HAMAP" id="MF_01392">
    <property type="entry name" value="CytC_Ccs1"/>
    <property type="match status" value="1"/>
</dbReference>
<comment type="subcellular location">
    <subcellularLocation>
        <location evidence="6">Cellular thylakoid membrane</location>
        <topology evidence="6">Multi-pass membrane protein</topology>
    </subcellularLocation>
    <subcellularLocation>
        <location evidence="1">Membrane</location>
        <topology evidence="1">Multi-pass membrane protein</topology>
    </subcellularLocation>
</comment>
<feature type="domain" description="ResB-like" evidence="8">
    <location>
        <begin position="39"/>
        <end position="309"/>
    </location>
</feature>
<evidence type="ECO:0000256" key="2">
    <source>
        <dbReference type="ARBA" id="ARBA00022692"/>
    </source>
</evidence>
<keyword evidence="6" id="KW-0793">Thylakoid</keyword>
<feature type="transmembrane region" description="Helical" evidence="7">
    <location>
        <begin position="97"/>
        <end position="119"/>
    </location>
</feature>
<comment type="function">
    <text evidence="6">Required during biogenesis of c-type cytochromes (cytochrome c6 and cytochrome f) at the step of heme attachment.</text>
</comment>
<dbReference type="EMBL" id="KR025491">
    <property type="protein sequence ID" value="AKU47334.1"/>
    <property type="molecule type" value="Genomic_DNA"/>
</dbReference>
<evidence type="ECO:0000256" key="6">
    <source>
        <dbReference type="HAMAP-Rule" id="MF_01392"/>
    </source>
</evidence>
<dbReference type="RefSeq" id="YP_009300415.1">
    <property type="nucleotide sequence ID" value="NC_031211.1"/>
</dbReference>
<feature type="transmembrane region" description="Helical" evidence="7">
    <location>
        <begin position="34"/>
        <end position="58"/>
    </location>
</feature>
<feature type="domain" description="ResB-like" evidence="8">
    <location>
        <begin position="380"/>
        <end position="443"/>
    </location>
</feature>
<evidence type="ECO:0000256" key="4">
    <source>
        <dbReference type="ARBA" id="ARBA00022989"/>
    </source>
</evidence>
<dbReference type="GO" id="GO:0017004">
    <property type="term" value="P:cytochrome complex assembly"/>
    <property type="evidence" value="ECO:0007669"/>
    <property type="project" value="UniProtKB-UniRule"/>
</dbReference>
<dbReference type="PANTHER" id="PTHR31566">
    <property type="entry name" value="CYTOCHROME C BIOGENESIS PROTEIN CCS1, CHLOROPLASTIC"/>
    <property type="match status" value="1"/>
</dbReference>
<dbReference type="GO" id="GO:0042651">
    <property type="term" value="C:thylakoid membrane"/>
    <property type="evidence" value="ECO:0007669"/>
    <property type="project" value="UniProtKB-UniRule"/>
</dbReference>
<name>A0A1B0RRE1_9FLOR</name>
<evidence type="ECO:0000256" key="5">
    <source>
        <dbReference type="ARBA" id="ARBA00023136"/>
    </source>
</evidence>
<gene>
    <name evidence="6 9" type="primary">ccs1</name>
    <name evidence="6" type="synonym">ccsB</name>
</gene>
<keyword evidence="3 6" id="KW-0201">Cytochrome c-type biogenesis</keyword>
<organism evidence="9">
    <name type="scientific">Campylaephora sungminbooi</name>
    <dbReference type="NCBI Taxonomy" id="1896769"/>
    <lineage>
        <taxon>Eukaryota</taxon>
        <taxon>Rhodophyta</taxon>
        <taxon>Florideophyceae</taxon>
        <taxon>Rhodymeniophycidae</taxon>
        <taxon>Ceramiales</taxon>
        <taxon>Ceramiaceae</taxon>
        <taxon>Campylaephora</taxon>
    </lineage>
</organism>
<evidence type="ECO:0000256" key="1">
    <source>
        <dbReference type="ARBA" id="ARBA00004141"/>
    </source>
</evidence>
<keyword evidence="9" id="KW-0934">Plastid</keyword>